<protein>
    <submittedName>
        <fullName evidence="5">Oxidoreductase</fullName>
    </submittedName>
</protein>
<evidence type="ECO:0000256" key="2">
    <source>
        <dbReference type="ARBA" id="ARBA00023002"/>
    </source>
</evidence>
<dbReference type="InterPro" id="IPR057326">
    <property type="entry name" value="KR_dom"/>
</dbReference>
<dbReference type="Pfam" id="PF00106">
    <property type="entry name" value="adh_short"/>
    <property type="match status" value="1"/>
</dbReference>
<dbReference type="PRINTS" id="PR00081">
    <property type="entry name" value="GDHRDH"/>
</dbReference>
<dbReference type="AlphaFoldDB" id="A0A329LNS4"/>
<dbReference type="PANTHER" id="PTHR44196:SF1">
    <property type="entry name" value="DEHYDROGENASE_REDUCTASE SDR FAMILY MEMBER 7B"/>
    <property type="match status" value="1"/>
</dbReference>
<dbReference type="PRINTS" id="PR00080">
    <property type="entry name" value="SDRFAMILY"/>
</dbReference>
<dbReference type="PANTHER" id="PTHR44196">
    <property type="entry name" value="DEHYDROGENASE/REDUCTASE SDR FAMILY MEMBER 7B"/>
    <property type="match status" value="1"/>
</dbReference>
<dbReference type="RefSeq" id="WP_113036689.1">
    <property type="nucleotide sequence ID" value="NZ_QMFB01000054.1"/>
</dbReference>
<dbReference type="GO" id="GO:0016020">
    <property type="term" value="C:membrane"/>
    <property type="evidence" value="ECO:0007669"/>
    <property type="project" value="TreeGrafter"/>
</dbReference>
<name>A0A329LNS4_9BACL</name>
<dbReference type="InterPro" id="IPR002347">
    <property type="entry name" value="SDR_fam"/>
</dbReference>
<comment type="caution">
    <text evidence="5">The sequence shown here is derived from an EMBL/GenBank/DDBJ whole genome shotgun (WGS) entry which is preliminary data.</text>
</comment>
<dbReference type="GO" id="GO:0016491">
    <property type="term" value="F:oxidoreductase activity"/>
    <property type="evidence" value="ECO:0007669"/>
    <property type="project" value="UniProtKB-KW"/>
</dbReference>
<feature type="domain" description="Ketoreductase" evidence="4">
    <location>
        <begin position="6"/>
        <end position="186"/>
    </location>
</feature>
<keyword evidence="2" id="KW-0560">Oxidoreductase</keyword>
<dbReference type="OrthoDB" id="9810734at2"/>
<dbReference type="Gene3D" id="3.40.50.720">
    <property type="entry name" value="NAD(P)-binding Rossmann-like Domain"/>
    <property type="match status" value="1"/>
</dbReference>
<dbReference type="InterPro" id="IPR020904">
    <property type="entry name" value="Sc_DH/Rdtase_CS"/>
</dbReference>
<reference evidence="5 6" key="1">
    <citation type="journal article" date="2009" name="Int. J. Syst. Evol. Microbiol.">
        <title>Paenibacillus contaminans sp. nov., isolated from a contaminated laboratory plate.</title>
        <authorList>
            <person name="Chou J.H."/>
            <person name="Lee J.H."/>
            <person name="Lin M.C."/>
            <person name="Chang P.S."/>
            <person name="Arun A.B."/>
            <person name="Young C.C."/>
            <person name="Chen W.M."/>
        </authorList>
    </citation>
    <scope>NUCLEOTIDE SEQUENCE [LARGE SCALE GENOMIC DNA]</scope>
    <source>
        <strain evidence="5 6">CKOBP-6</strain>
    </source>
</reference>
<dbReference type="SUPFAM" id="SSF51735">
    <property type="entry name" value="NAD(P)-binding Rossmann-fold domains"/>
    <property type="match status" value="1"/>
</dbReference>
<dbReference type="PROSITE" id="PS00061">
    <property type="entry name" value="ADH_SHORT"/>
    <property type="match status" value="1"/>
</dbReference>
<evidence type="ECO:0000256" key="3">
    <source>
        <dbReference type="RuleBase" id="RU000363"/>
    </source>
</evidence>
<keyword evidence="6" id="KW-1185">Reference proteome</keyword>
<sequence length="246" mass="27139">MKTSNHTVLITGGASGIGLALTEQFVRNGNKVIIIGRSESKLNEVKTRYPEITAYACDLQSEDEVDLLVRRVNDEHPSLSVLVNNAGVQYNYSFMEIDKTGTFDRIEEEISLNLAVPIRLTAKLLPLLARHEQAAVVNVSSGLGLVPKKSAPVYCATKAGLHLFTKALRYQLETTNIRVFEIIPPIVDTDMTRGRGRGKITPQQLAAEFWTSYRRDRLEVAIGKVKLLKLLTRIAPAAADALLKNG</sequence>
<accession>A0A329LNS4</accession>
<organism evidence="5 6">
    <name type="scientific">Paenibacillus contaminans</name>
    <dbReference type="NCBI Taxonomy" id="450362"/>
    <lineage>
        <taxon>Bacteria</taxon>
        <taxon>Bacillati</taxon>
        <taxon>Bacillota</taxon>
        <taxon>Bacilli</taxon>
        <taxon>Bacillales</taxon>
        <taxon>Paenibacillaceae</taxon>
        <taxon>Paenibacillus</taxon>
    </lineage>
</organism>
<evidence type="ECO:0000313" key="6">
    <source>
        <dbReference type="Proteomes" id="UP000250369"/>
    </source>
</evidence>
<dbReference type="EMBL" id="QMFB01000054">
    <property type="protein sequence ID" value="RAV08880.1"/>
    <property type="molecule type" value="Genomic_DNA"/>
</dbReference>
<proteinExistence type="inferred from homology"/>
<gene>
    <name evidence="5" type="ORF">DQG23_40255</name>
</gene>
<dbReference type="SMART" id="SM00822">
    <property type="entry name" value="PKS_KR"/>
    <property type="match status" value="1"/>
</dbReference>
<dbReference type="InterPro" id="IPR036291">
    <property type="entry name" value="NAD(P)-bd_dom_sf"/>
</dbReference>
<evidence type="ECO:0000313" key="5">
    <source>
        <dbReference type="EMBL" id="RAV08880.1"/>
    </source>
</evidence>
<evidence type="ECO:0000259" key="4">
    <source>
        <dbReference type="SMART" id="SM00822"/>
    </source>
</evidence>
<comment type="similarity">
    <text evidence="1 3">Belongs to the short-chain dehydrogenases/reductases (SDR) family.</text>
</comment>
<evidence type="ECO:0000256" key="1">
    <source>
        <dbReference type="ARBA" id="ARBA00006484"/>
    </source>
</evidence>
<dbReference type="Proteomes" id="UP000250369">
    <property type="component" value="Unassembled WGS sequence"/>
</dbReference>